<gene>
    <name evidence="22" type="ORF">OKIT_0214</name>
</gene>
<protein>
    <recommendedName>
        <fullName evidence="3">P-type Cu(+) transporter</fullName>
        <ecNumber evidence="3">7.2.2.8</ecNumber>
    </recommendedName>
</protein>
<feature type="transmembrane region" description="Helical" evidence="19">
    <location>
        <begin position="663"/>
        <end position="686"/>
    </location>
</feature>
<evidence type="ECO:0000256" key="13">
    <source>
        <dbReference type="ARBA" id="ARBA00022967"/>
    </source>
</evidence>
<evidence type="ECO:0000256" key="10">
    <source>
        <dbReference type="ARBA" id="ARBA00022796"/>
    </source>
</evidence>
<feature type="domain" description="P-type ATPase A" evidence="21">
    <location>
        <begin position="212"/>
        <end position="312"/>
    </location>
</feature>
<evidence type="ECO:0000256" key="9">
    <source>
        <dbReference type="ARBA" id="ARBA00022741"/>
    </source>
</evidence>
<dbReference type="InterPro" id="IPR027256">
    <property type="entry name" value="P-typ_ATPase_IB"/>
</dbReference>
<dbReference type="InterPro" id="IPR023298">
    <property type="entry name" value="ATPase_P-typ_TM_dom_sf"/>
</dbReference>
<dbReference type="InterPro" id="IPR001757">
    <property type="entry name" value="P_typ_ATPase"/>
</dbReference>
<dbReference type="InterPro" id="IPR044492">
    <property type="entry name" value="P_typ_ATPase_HD_dom"/>
</dbReference>
<feature type="transmembrane region" description="Helical" evidence="19">
    <location>
        <begin position="177"/>
        <end position="194"/>
    </location>
</feature>
<dbReference type="PRINTS" id="PR00120">
    <property type="entry name" value="HATPASE"/>
</dbReference>
<dbReference type="SFLD" id="SFLDS00003">
    <property type="entry name" value="Haloacid_Dehalogenase"/>
    <property type="match status" value="1"/>
</dbReference>
<keyword evidence="17 19" id="KW-0472">Membrane</keyword>
<dbReference type="PANTHER" id="PTHR43520:SF5">
    <property type="entry name" value="CATION-TRANSPORTING P-TYPE ATPASE-RELATED"/>
    <property type="match status" value="1"/>
</dbReference>
<evidence type="ECO:0000256" key="3">
    <source>
        <dbReference type="ARBA" id="ARBA00012517"/>
    </source>
</evidence>
<dbReference type="Pfam" id="PF00122">
    <property type="entry name" value="E1-E2_ATPase"/>
    <property type="match status" value="1"/>
</dbReference>
<evidence type="ECO:0000313" key="22">
    <source>
        <dbReference type="EMBL" id="EHN58339.1"/>
    </source>
</evidence>
<dbReference type="GO" id="GO:0016887">
    <property type="term" value="F:ATP hydrolysis activity"/>
    <property type="evidence" value="ECO:0007669"/>
    <property type="project" value="InterPro"/>
</dbReference>
<dbReference type="HOGENOM" id="CLU_001771_11_2_9"/>
<sequence>MSMDDMRNMDMGKSDSGENKSMADMHQHMDMPPKAADHSHSMSGMKMAHMDMDVDDMSSHAQHHDMPGMKMDHADMMAAADFKGKFWVSLVLTIPVLLLSNLMGLLKTPIILFPASQWLAAVIATVIFVYGGGLFLQHARMELQMHKPAMMSLIAMAIIVAYLYSVYALVTGMGMDFWLELTTLIDVMLLGHWIEQTATNKAGSAVEKMAELLPAQAIVIHAGGHQMLMPLSTVKIGDTVLVKTGQKVPVDGKIISGSSAVNESMLTGESRPVAKKVGDRVIGGSLNGDGSLQVQVTGTGESGFVAQVMEMISNAQKQKSKSENMADTVASWLFYVALVVGILTFVIWLLVTHDFDSALQRLVTVLVIACPHALGIAIPLVVARSTSISAQTGLLVRNRQAIEDATKLDTIALDKTGTLTEGKFVVNDYSDDRTLAIIASLEQASSHPLAKSIISFAKHQQLPLTNVSDYKTIPGAGLSGIVDGQPYLVVSAKYLKTQGIAFDQQKNDQLEAQGNSLSYLVHAEKALAYVAQGDQIRSNAKTFIAALKTRGIKPAMLTGDNAGAAALVSSNLGIEDVYPQLLPDDKEKIIASLLEKGHKVAMVGDGINDAPSLARANVGIAIGAGTDVAIDSADVVLVKSDPSDVIRFIDIAKATTKKMIENLWWGAGYNLIAIPLAAGVLAPIGIVLSPAVGAILMALSSIVVAANALTLKA</sequence>
<dbReference type="SUPFAM" id="SSF81653">
    <property type="entry name" value="Calcium ATPase, transduction domain A"/>
    <property type="match status" value="1"/>
</dbReference>
<dbReference type="NCBIfam" id="TIGR01525">
    <property type="entry name" value="ATPase-IB_hvy"/>
    <property type="match status" value="1"/>
</dbReference>
<evidence type="ECO:0000256" key="1">
    <source>
        <dbReference type="ARBA" id="ARBA00004651"/>
    </source>
</evidence>
<dbReference type="InterPro" id="IPR018303">
    <property type="entry name" value="ATPase_P-typ_P_site"/>
</dbReference>
<dbReference type="GO" id="GO:0055070">
    <property type="term" value="P:copper ion homeostasis"/>
    <property type="evidence" value="ECO:0007669"/>
    <property type="project" value="TreeGrafter"/>
</dbReference>
<dbReference type="GO" id="GO:0005886">
    <property type="term" value="C:plasma membrane"/>
    <property type="evidence" value="ECO:0007669"/>
    <property type="project" value="UniProtKB-SubCell"/>
</dbReference>
<keyword evidence="11 19" id="KW-0067">ATP-binding</keyword>
<dbReference type="PATRIC" id="fig|1045004.4.peg.216"/>
<dbReference type="FunFam" id="2.70.150.10:FF:000002">
    <property type="entry name" value="Copper-transporting ATPase 1, putative"/>
    <property type="match status" value="1"/>
</dbReference>
<dbReference type="GO" id="GO:0005507">
    <property type="term" value="F:copper ion binding"/>
    <property type="evidence" value="ECO:0007669"/>
    <property type="project" value="TreeGrafter"/>
</dbReference>
<comment type="similarity">
    <text evidence="2 19">Belongs to the cation transport ATPase (P-type) (TC 3.A.3) family. Type IB subfamily.</text>
</comment>
<dbReference type="PRINTS" id="PR00119">
    <property type="entry name" value="CATATPASE"/>
</dbReference>
<evidence type="ECO:0000256" key="6">
    <source>
        <dbReference type="ARBA" id="ARBA00022553"/>
    </source>
</evidence>
<feature type="transmembrane region" description="Helical" evidence="19">
    <location>
        <begin position="329"/>
        <end position="350"/>
    </location>
</feature>
<proteinExistence type="inferred from homology"/>
<evidence type="ECO:0000256" key="7">
    <source>
        <dbReference type="ARBA" id="ARBA00022692"/>
    </source>
</evidence>
<dbReference type="EMBL" id="AFVZ01000001">
    <property type="protein sequence ID" value="EHN58339.1"/>
    <property type="molecule type" value="Genomic_DNA"/>
</dbReference>
<keyword evidence="14 19" id="KW-1133">Transmembrane helix</keyword>
<feature type="transmembrane region" description="Helical" evidence="19">
    <location>
        <begin position="118"/>
        <end position="136"/>
    </location>
</feature>
<evidence type="ECO:0000256" key="20">
    <source>
        <dbReference type="SAM" id="MobiDB-lite"/>
    </source>
</evidence>
<keyword evidence="5 19" id="KW-1003">Cell membrane</keyword>
<dbReference type="Proteomes" id="UP000004959">
    <property type="component" value="Chromosome"/>
</dbReference>
<comment type="subcellular location">
    <subcellularLocation>
        <location evidence="1">Cell membrane</location>
        <topology evidence="1">Multi-pass membrane protein</topology>
    </subcellularLocation>
</comment>
<keyword evidence="12" id="KW-0460">Magnesium</keyword>
<evidence type="ECO:0000256" key="2">
    <source>
        <dbReference type="ARBA" id="ARBA00006024"/>
    </source>
</evidence>
<comment type="caution">
    <text evidence="22">The sequence shown here is derived from an EMBL/GenBank/DDBJ whole genome shotgun (WGS) entry which is preliminary data.</text>
</comment>
<dbReference type="Gene3D" id="3.40.50.1000">
    <property type="entry name" value="HAD superfamily/HAD-like"/>
    <property type="match status" value="1"/>
</dbReference>
<evidence type="ECO:0000256" key="15">
    <source>
        <dbReference type="ARBA" id="ARBA00023008"/>
    </source>
</evidence>
<name>G9WHK0_9LACO</name>
<organism evidence="22 23">
    <name type="scientific">Oenococcus kitaharae DSM 17330</name>
    <dbReference type="NCBI Taxonomy" id="1045004"/>
    <lineage>
        <taxon>Bacteria</taxon>
        <taxon>Bacillati</taxon>
        <taxon>Bacillota</taxon>
        <taxon>Bacilli</taxon>
        <taxon>Lactobacillales</taxon>
        <taxon>Lactobacillaceae</taxon>
        <taxon>Oenococcus</taxon>
    </lineage>
</organism>
<dbReference type="GO" id="GO:0140581">
    <property type="term" value="F:P-type monovalent copper transporter activity"/>
    <property type="evidence" value="ECO:0007669"/>
    <property type="project" value="UniProtKB-EC"/>
</dbReference>
<dbReference type="Pfam" id="PF00702">
    <property type="entry name" value="Hydrolase"/>
    <property type="match status" value="1"/>
</dbReference>
<dbReference type="GO" id="GO:0043682">
    <property type="term" value="F:P-type divalent copper transporter activity"/>
    <property type="evidence" value="ECO:0007669"/>
    <property type="project" value="TreeGrafter"/>
</dbReference>
<dbReference type="InterPro" id="IPR036412">
    <property type="entry name" value="HAD-like_sf"/>
</dbReference>
<evidence type="ECO:0000256" key="14">
    <source>
        <dbReference type="ARBA" id="ARBA00022989"/>
    </source>
</evidence>
<evidence type="ECO:0000256" key="18">
    <source>
        <dbReference type="ARBA" id="ARBA00049289"/>
    </source>
</evidence>
<dbReference type="SUPFAM" id="SSF81665">
    <property type="entry name" value="Calcium ATPase, transmembrane domain M"/>
    <property type="match status" value="1"/>
</dbReference>
<dbReference type="Gene3D" id="3.40.1110.10">
    <property type="entry name" value="Calcium-transporting ATPase, cytoplasmic domain N"/>
    <property type="match status" value="1"/>
</dbReference>
<dbReference type="InterPro" id="IPR023299">
    <property type="entry name" value="ATPase_P-typ_cyto_dom_N"/>
</dbReference>
<feature type="transmembrane region" description="Helical" evidence="19">
    <location>
        <begin position="86"/>
        <end position="106"/>
    </location>
</feature>
<dbReference type="STRING" id="336988.NT96_04270"/>
<dbReference type="AlphaFoldDB" id="G9WHK0"/>
<keyword evidence="15" id="KW-0186">Copper</keyword>
<evidence type="ECO:0000256" key="16">
    <source>
        <dbReference type="ARBA" id="ARBA00023065"/>
    </source>
</evidence>
<accession>G9WHK0</accession>
<keyword evidence="9 19" id="KW-0547">Nucleotide-binding</keyword>
<comment type="catalytic activity">
    <reaction evidence="18">
        <text>Cu(+)(in) + ATP + H2O = Cu(+)(out) + ADP + phosphate + H(+)</text>
        <dbReference type="Rhea" id="RHEA:25792"/>
        <dbReference type="ChEBI" id="CHEBI:15377"/>
        <dbReference type="ChEBI" id="CHEBI:15378"/>
        <dbReference type="ChEBI" id="CHEBI:30616"/>
        <dbReference type="ChEBI" id="CHEBI:43474"/>
        <dbReference type="ChEBI" id="CHEBI:49552"/>
        <dbReference type="ChEBI" id="CHEBI:456216"/>
        <dbReference type="EC" id="7.2.2.8"/>
    </reaction>
</comment>
<dbReference type="PANTHER" id="PTHR43520">
    <property type="entry name" value="ATP7, ISOFORM B"/>
    <property type="match status" value="1"/>
</dbReference>
<dbReference type="EC" id="7.2.2.8" evidence="3"/>
<evidence type="ECO:0000313" key="23">
    <source>
        <dbReference type="Proteomes" id="UP000004959"/>
    </source>
</evidence>
<keyword evidence="4" id="KW-0813">Transport</keyword>
<evidence type="ECO:0000256" key="12">
    <source>
        <dbReference type="ARBA" id="ARBA00022842"/>
    </source>
</evidence>
<dbReference type="PROSITE" id="PS00154">
    <property type="entry name" value="ATPASE_E1_E2"/>
    <property type="match status" value="1"/>
</dbReference>
<dbReference type="SFLD" id="SFLDF00027">
    <property type="entry name" value="p-type_atpase"/>
    <property type="match status" value="1"/>
</dbReference>
<keyword evidence="6" id="KW-0597">Phosphoprotein</keyword>
<keyword evidence="8 19" id="KW-0479">Metal-binding</keyword>
<dbReference type="SFLD" id="SFLDG00002">
    <property type="entry name" value="C1.7:_P-type_atpase_like"/>
    <property type="match status" value="1"/>
</dbReference>
<keyword evidence="13" id="KW-1278">Translocase</keyword>
<feature type="transmembrane region" description="Helical" evidence="19">
    <location>
        <begin position="148"/>
        <end position="165"/>
    </location>
</feature>
<evidence type="ECO:0000256" key="19">
    <source>
        <dbReference type="RuleBase" id="RU362081"/>
    </source>
</evidence>
<evidence type="ECO:0000256" key="11">
    <source>
        <dbReference type="ARBA" id="ARBA00022840"/>
    </source>
</evidence>
<keyword evidence="23" id="KW-1185">Reference proteome</keyword>
<dbReference type="InterPro" id="IPR059000">
    <property type="entry name" value="ATPase_P-type_domA"/>
</dbReference>
<evidence type="ECO:0000256" key="4">
    <source>
        <dbReference type="ARBA" id="ARBA00022448"/>
    </source>
</evidence>
<feature type="transmembrane region" description="Helical" evidence="19">
    <location>
        <begin position="362"/>
        <end position="382"/>
    </location>
</feature>
<evidence type="ECO:0000256" key="17">
    <source>
        <dbReference type="ARBA" id="ARBA00023136"/>
    </source>
</evidence>
<keyword evidence="7 19" id="KW-0812">Transmembrane</keyword>
<feature type="region of interest" description="Disordered" evidence="20">
    <location>
        <begin position="1"/>
        <end position="24"/>
    </location>
</feature>
<dbReference type="InterPro" id="IPR023214">
    <property type="entry name" value="HAD_sf"/>
</dbReference>
<reference evidence="22 23" key="1">
    <citation type="journal article" date="2012" name="PLoS ONE">
        <title>Functional divergence in the genus oenococcus as predicted by genome sequencing of the newly-described species, Oenococcus kitaharae.</title>
        <authorList>
            <person name="Borneman A.R."/>
            <person name="McCarthy J.M."/>
            <person name="Chambers P.J."/>
            <person name="Bartowsky E.J."/>
        </authorList>
    </citation>
    <scope>NUCLEOTIDE SEQUENCE [LARGE SCALE GENOMIC DNA]</scope>
    <source>
        <strain evidence="23">DSM17330</strain>
    </source>
</reference>
<dbReference type="NCBIfam" id="TIGR01511">
    <property type="entry name" value="ATPase-IB1_Cu"/>
    <property type="match status" value="1"/>
</dbReference>
<evidence type="ECO:0000259" key="21">
    <source>
        <dbReference type="Pfam" id="PF00122"/>
    </source>
</evidence>
<dbReference type="Gene3D" id="2.70.150.10">
    <property type="entry name" value="Calcium-transporting ATPase, cytoplasmic transduction domain A"/>
    <property type="match status" value="1"/>
</dbReference>
<feature type="transmembrane region" description="Helical" evidence="19">
    <location>
        <begin position="692"/>
        <end position="711"/>
    </location>
</feature>
<dbReference type="InterPro" id="IPR008250">
    <property type="entry name" value="ATPase_P-typ_transduc_dom_A_sf"/>
</dbReference>
<dbReference type="SUPFAM" id="SSF56784">
    <property type="entry name" value="HAD-like"/>
    <property type="match status" value="1"/>
</dbReference>
<evidence type="ECO:0000256" key="8">
    <source>
        <dbReference type="ARBA" id="ARBA00022723"/>
    </source>
</evidence>
<keyword evidence="16" id="KW-0406">Ion transport</keyword>
<dbReference type="NCBIfam" id="TIGR01494">
    <property type="entry name" value="ATPase_P-type"/>
    <property type="match status" value="1"/>
</dbReference>
<dbReference type="GO" id="GO:0005524">
    <property type="term" value="F:ATP binding"/>
    <property type="evidence" value="ECO:0007669"/>
    <property type="project" value="UniProtKB-UniRule"/>
</dbReference>
<keyword evidence="10" id="KW-0187">Copper transport</keyword>
<dbReference type="eggNOG" id="COG2217">
    <property type="taxonomic scope" value="Bacteria"/>
</dbReference>
<evidence type="ECO:0000256" key="5">
    <source>
        <dbReference type="ARBA" id="ARBA00022475"/>
    </source>
</evidence>